<evidence type="ECO:0000256" key="1">
    <source>
        <dbReference type="SAM" id="MobiDB-lite"/>
    </source>
</evidence>
<evidence type="ECO:0000313" key="2">
    <source>
        <dbReference type="EMBL" id="JAE12446.1"/>
    </source>
</evidence>
<dbReference type="AlphaFoldDB" id="A0A0A9FQ66"/>
<organism evidence="2">
    <name type="scientific">Arundo donax</name>
    <name type="common">Giant reed</name>
    <name type="synonym">Donax arundinaceus</name>
    <dbReference type="NCBI Taxonomy" id="35708"/>
    <lineage>
        <taxon>Eukaryota</taxon>
        <taxon>Viridiplantae</taxon>
        <taxon>Streptophyta</taxon>
        <taxon>Embryophyta</taxon>
        <taxon>Tracheophyta</taxon>
        <taxon>Spermatophyta</taxon>
        <taxon>Magnoliopsida</taxon>
        <taxon>Liliopsida</taxon>
        <taxon>Poales</taxon>
        <taxon>Poaceae</taxon>
        <taxon>PACMAD clade</taxon>
        <taxon>Arundinoideae</taxon>
        <taxon>Arundineae</taxon>
        <taxon>Arundo</taxon>
    </lineage>
</organism>
<sequence>MAGVGKAGCPFLNPSPGPPAIFVS</sequence>
<name>A0A0A9FQ66_ARUDO</name>
<feature type="compositionally biased region" description="Pro residues" evidence="1">
    <location>
        <begin position="13"/>
        <end position="24"/>
    </location>
</feature>
<accession>A0A0A9FQ66</accession>
<dbReference type="EMBL" id="GBRH01185450">
    <property type="protein sequence ID" value="JAE12446.1"/>
    <property type="molecule type" value="Transcribed_RNA"/>
</dbReference>
<protein>
    <submittedName>
        <fullName evidence="2">Uncharacterized protein</fullName>
    </submittedName>
</protein>
<feature type="region of interest" description="Disordered" evidence="1">
    <location>
        <begin position="1"/>
        <end position="24"/>
    </location>
</feature>
<proteinExistence type="predicted"/>
<reference evidence="2" key="1">
    <citation type="submission" date="2014-09" db="EMBL/GenBank/DDBJ databases">
        <authorList>
            <person name="Magalhaes I.L.F."/>
            <person name="Oliveira U."/>
            <person name="Santos F.R."/>
            <person name="Vidigal T.H.D.A."/>
            <person name="Brescovit A.D."/>
            <person name="Santos A.J."/>
        </authorList>
    </citation>
    <scope>NUCLEOTIDE SEQUENCE</scope>
    <source>
        <tissue evidence="2">Shoot tissue taken approximately 20 cm above the soil surface</tissue>
    </source>
</reference>
<reference evidence="2" key="2">
    <citation type="journal article" date="2015" name="Data Brief">
        <title>Shoot transcriptome of the giant reed, Arundo donax.</title>
        <authorList>
            <person name="Barrero R.A."/>
            <person name="Guerrero F.D."/>
            <person name="Moolhuijzen P."/>
            <person name="Goolsby J.A."/>
            <person name="Tidwell J."/>
            <person name="Bellgard S.E."/>
            <person name="Bellgard M.I."/>
        </authorList>
    </citation>
    <scope>NUCLEOTIDE SEQUENCE</scope>
    <source>
        <tissue evidence="2">Shoot tissue taken approximately 20 cm above the soil surface</tissue>
    </source>
</reference>